<gene>
    <name evidence="2" type="ORF">X975_08572</name>
</gene>
<dbReference type="Proteomes" id="UP000054359">
    <property type="component" value="Unassembled WGS sequence"/>
</dbReference>
<feature type="region of interest" description="Disordered" evidence="1">
    <location>
        <begin position="106"/>
        <end position="138"/>
    </location>
</feature>
<accession>A0A087SVM0</accession>
<proteinExistence type="predicted"/>
<sequence>MADENSRSNPVSSLLGYKSLDDNQQNEIQEQHINPAFEDSEIPYIPSLNGNSFAYSLDIPNPRMNKCTENGAYIESYLSPPIPPYFDGHGKESNISIMSNQFTNDLGLKGIPKVPNGLHEDDSGSTKEKKEKDSDDDS</sequence>
<dbReference type="AlphaFoldDB" id="A0A087SVM0"/>
<evidence type="ECO:0000313" key="3">
    <source>
        <dbReference type="Proteomes" id="UP000054359"/>
    </source>
</evidence>
<organism evidence="2 3">
    <name type="scientific">Stegodyphus mimosarum</name>
    <name type="common">African social velvet spider</name>
    <dbReference type="NCBI Taxonomy" id="407821"/>
    <lineage>
        <taxon>Eukaryota</taxon>
        <taxon>Metazoa</taxon>
        <taxon>Ecdysozoa</taxon>
        <taxon>Arthropoda</taxon>
        <taxon>Chelicerata</taxon>
        <taxon>Arachnida</taxon>
        <taxon>Araneae</taxon>
        <taxon>Araneomorphae</taxon>
        <taxon>Entelegynae</taxon>
        <taxon>Eresoidea</taxon>
        <taxon>Eresidae</taxon>
        <taxon>Stegodyphus</taxon>
    </lineage>
</organism>
<evidence type="ECO:0000256" key="1">
    <source>
        <dbReference type="SAM" id="MobiDB-lite"/>
    </source>
</evidence>
<evidence type="ECO:0000313" key="2">
    <source>
        <dbReference type="EMBL" id="KFM56909.1"/>
    </source>
</evidence>
<name>A0A087SVM0_STEMI</name>
<dbReference type="EMBL" id="KK112167">
    <property type="protein sequence ID" value="KFM56909.1"/>
    <property type="molecule type" value="Genomic_DNA"/>
</dbReference>
<feature type="non-terminal residue" evidence="2">
    <location>
        <position position="138"/>
    </location>
</feature>
<reference evidence="2 3" key="1">
    <citation type="submission" date="2013-11" db="EMBL/GenBank/DDBJ databases">
        <title>Genome sequencing of Stegodyphus mimosarum.</title>
        <authorList>
            <person name="Bechsgaard J."/>
        </authorList>
    </citation>
    <scope>NUCLEOTIDE SEQUENCE [LARGE SCALE GENOMIC DNA]</scope>
</reference>
<feature type="compositionally biased region" description="Basic and acidic residues" evidence="1">
    <location>
        <begin position="118"/>
        <end position="138"/>
    </location>
</feature>
<keyword evidence="3" id="KW-1185">Reference proteome</keyword>
<protein>
    <submittedName>
        <fullName evidence="2">Uncharacterized protein</fullName>
    </submittedName>
</protein>